<dbReference type="AlphaFoldDB" id="A0A8B6CMP5"/>
<feature type="binding site" evidence="1">
    <location>
        <position position="3"/>
    </location>
    <ligand>
        <name>L-glutamate</name>
        <dbReference type="ChEBI" id="CHEBI:29985"/>
    </ligand>
</feature>
<feature type="binding site" evidence="1">
    <location>
        <position position="54"/>
    </location>
    <ligand>
        <name>L-glutamate</name>
        <dbReference type="ChEBI" id="CHEBI:29985"/>
    </ligand>
</feature>
<organism evidence="2 3">
    <name type="scientific">Mytilus galloprovincialis</name>
    <name type="common">Mediterranean mussel</name>
    <dbReference type="NCBI Taxonomy" id="29158"/>
    <lineage>
        <taxon>Eukaryota</taxon>
        <taxon>Metazoa</taxon>
        <taxon>Spiralia</taxon>
        <taxon>Lophotrochozoa</taxon>
        <taxon>Mollusca</taxon>
        <taxon>Bivalvia</taxon>
        <taxon>Autobranchia</taxon>
        <taxon>Pteriomorphia</taxon>
        <taxon>Mytilida</taxon>
        <taxon>Mytiloidea</taxon>
        <taxon>Mytilidae</taxon>
        <taxon>Mytilinae</taxon>
        <taxon>Mytilus</taxon>
    </lineage>
</organism>
<name>A0A8B6CMP5_MYTGA</name>
<dbReference type="GO" id="GO:0006751">
    <property type="term" value="P:glutathione catabolic process"/>
    <property type="evidence" value="ECO:0007669"/>
    <property type="project" value="InterPro"/>
</dbReference>
<protein>
    <submittedName>
        <fullName evidence="2">Uncharacterized protein</fullName>
    </submittedName>
</protein>
<evidence type="ECO:0000313" key="2">
    <source>
        <dbReference type="EMBL" id="VDI07216.1"/>
    </source>
</evidence>
<dbReference type="PANTHER" id="PTHR11686">
    <property type="entry name" value="GAMMA GLUTAMYL TRANSPEPTIDASE"/>
    <property type="match status" value="1"/>
</dbReference>
<dbReference type="Pfam" id="PF01019">
    <property type="entry name" value="G_glu_transpept"/>
    <property type="match status" value="1"/>
</dbReference>
<feature type="binding site" evidence="1">
    <location>
        <begin position="31"/>
        <end position="32"/>
    </location>
    <ligand>
        <name>L-glutamate</name>
        <dbReference type="ChEBI" id="CHEBI:29985"/>
    </ligand>
</feature>
<dbReference type="GO" id="GO:0036374">
    <property type="term" value="F:glutathione hydrolase activity"/>
    <property type="evidence" value="ECO:0007669"/>
    <property type="project" value="InterPro"/>
</dbReference>
<dbReference type="Proteomes" id="UP000596742">
    <property type="component" value="Unassembled WGS sequence"/>
</dbReference>
<dbReference type="SUPFAM" id="SSF56235">
    <property type="entry name" value="N-terminal nucleophile aminohydrolases (Ntn hydrolases)"/>
    <property type="match status" value="1"/>
</dbReference>
<gene>
    <name evidence="2" type="ORF">MGAL_10B051360</name>
</gene>
<evidence type="ECO:0000256" key="1">
    <source>
        <dbReference type="PIRSR" id="PIRSR600101-2"/>
    </source>
</evidence>
<dbReference type="Gene3D" id="3.60.20.40">
    <property type="match status" value="1"/>
</dbReference>
<dbReference type="GO" id="GO:0005886">
    <property type="term" value="C:plasma membrane"/>
    <property type="evidence" value="ECO:0007669"/>
    <property type="project" value="TreeGrafter"/>
</dbReference>
<evidence type="ECO:0000313" key="3">
    <source>
        <dbReference type="Proteomes" id="UP000596742"/>
    </source>
</evidence>
<dbReference type="InterPro" id="IPR029055">
    <property type="entry name" value="Ntn_hydrolases_N"/>
</dbReference>
<keyword evidence="3" id="KW-1185">Reference proteome</keyword>
<dbReference type="OrthoDB" id="1081007at2759"/>
<dbReference type="InterPro" id="IPR043137">
    <property type="entry name" value="GGT_ssub_C"/>
</dbReference>
<dbReference type="InterPro" id="IPR000101">
    <property type="entry name" value="GGT_peptidase"/>
</dbReference>
<reference evidence="2" key="1">
    <citation type="submission" date="2018-11" db="EMBL/GenBank/DDBJ databases">
        <authorList>
            <person name="Alioto T."/>
            <person name="Alioto T."/>
        </authorList>
    </citation>
    <scope>NUCLEOTIDE SEQUENCE</scope>
</reference>
<proteinExistence type="predicted"/>
<comment type="caution">
    <text evidence="2">The sequence shown here is derived from an EMBL/GenBank/DDBJ whole genome shotgun (WGS) entry which is preliminary data.</text>
</comment>
<dbReference type="PRINTS" id="PR01210">
    <property type="entry name" value="GGTRANSPTASE"/>
</dbReference>
<dbReference type="PANTHER" id="PTHR11686:SF9">
    <property type="entry name" value="RE13973P"/>
    <property type="match status" value="1"/>
</dbReference>
<sequence length="150" mass="16041">MDDFSTPNTVNSFGIPASPANFIKPGKRPLSSMCPSIVVNSDGMVNIVVGASGGSKITTSTALVTALTQWLGMGIKEAIDHRRLHHQLLPAHIDVEKGFPQYILDGLIRLGHNITLKDSAGCVVQGILQQQEGVVTANSDFRKHGHPDGY</sequence>
<dbReference type="EMBL" id="UYJE01002026">
    <property type="protein sequence ID" value="VDI07216.1"/>
    <property type="molecule type" value="Genomic_DNA"/>
</dbReference>
<accession>A0A8B6CMP5</accession>